<keyword evidence="2" id="KW-1185">Reference proteome</keyword>
<proteinExistence type="predicted"/>
<organism evidence="1 2">
    <name type="scientific">Clydaea vesicula</name>
    <dbReference type="NCBI Taxonomy" id="447962"/>
    <lineage>
        <taxon>Eukaryota</taxon>
        <taxon>Fungi</taxon>
        <taxon>Fungi incertae sedis</taxon>
        <taxon>Chytridiomycota</taxon>
        <taxon>Chytridiomycota incertae sedis</taxon>
        <taxon>Chytridiomycetes</taxon>
        <taxon>Lobulomycetales</taxon>
        <taxon>Lobulomycetaceae</taxon>
        <taxon>Clydaea</taxon>
    </lineage>
</organism>
<evidence type="ECO:0000313" key="2">
    <source>
        <dbReference type="Proteomes" id="UP001211065"/>
    </source>
</evidence>
<dbReference type="AlphaFoldDB" id="A0AAD5TYP9"/>
<evidence type="ECO:0000313" key="1">
    <source>
        <dbReference type="EMBL" id="KAJ3204396.1"/>
    </source>
</evidence>
<accession>A0AAD5TYP9</accession>
<name>A0AAD5TYP9_9FUNG</name>
<dbReference type="Proteomes" id="UP001211065">
    <property type="component" value="Unassembled WGS sequence"/>
</dbReference>
<comment type="caution">
    <text evidence="1">The sequence shown here is derived from an EMBL/GenBank/DDBJ whole genome shotgun (WGS) entry which is preliminary data.</text>
</comment>
<sequence length="117" mass="13419">MSKLRVGQAVINVDGVISFDSIPRPNFGRLGRKITVIANLYKFPFLIGIFPDMVYHYVAKCVNNVVVKHDKVLKPACRKIMEAWKNMDHSATLDWASKDRENAQYSKQLFDLKSLTF</sequence>
<protein>
    <submittedName>
        <fullName evidence="1">Uncharacterized protein</fullName>
    </submittedName>
</protein>
<gene>
    <name evidence="1" type="ORF">HK099_001170</name>
</gene>
<reference evidence="1" key="1">
    <citation type="submission" date="2020-05" db="EMBL/GenBank/DDBJ databases">
        <title>Phylogenomic resolution of chytrid fungi.</title>
        <authorList>
            <person name="Stajich J.E."/>
            <person name="Amses K."/>
            <person name="Simmons R."/>
            <person name="Seto K."/>
            <person name="Myers J."/>
            <person name="Bonds A."/>
            <person name="Quandt C.A."/>
            <person name="Barry K."/>
            <person name="Liu P."/>
            <person name="Grigoriev I."/>
            <person name="Longcore J.E."/>
            <person name="James T.Y."/>
        </authorList>
    </citation>
    <scope>NUCLEOTIDE SEQUENCE</scope>
    <source>
        <strain evidence="1">JEL0476</strain>
    </source>
</reference>
<dbReference type="EMBL" id="JADGJW010001305">
    <property type="protein sequence ID" value="KAJ3204396.1"/>
    <property type="molecule type" value="Genomic_DNA"/>
</dbReference>